<proteinExistence type="inferred from homology"/>
<dbReference type="Gene3D" id="1.20.930.60">
    <property type="match status" value="1"/>
</dbReference>
<evidence type="ECO:0000313" key="23">
    <source>
        <dbReference type="Proteomes" id="UP000821866"/>
    </source>
</evidence>
<dbReference type="InterPro" id="IPR039763">
    <property type="entry name" value="ARMT1"/>
</dbReference>
<dbReference type="AlphaFoldDB" id="A0A9J6EWG7"/>
<keyword evidence="10" id="KW-0949">S-adenosyl-L-methionine</keyword>
<evidence type="ECO:0000256" key="17">
    <source>
        <dbReference type="ARBA" id="ARBA00045980"/>
    </source>
</evidence>
<dbReference type="GO" id="GO:0008168">
    <property type="term" value="F:methyltransferase activity"/>
    <property type="evidence" value="ECO:0007669"/>
    <property type="project" value="UniProtKB-KW"/>
</dbReference>
<gene>
    <name evidence="22" type="ORF">HPB51_002850</name>
</gene>
<protein>
    <recommendedName>
        <fullName evidence="6">Damage-control phosphatase ARMT1</fullName>
    </recommendedName>
    <alternativeName>
        <fullName evidence="16">Acidic residue methyltransferase 1</fullName>
    </alternativeName>
    <alternativeName>
        <fullName evidence="14">Protein-glutamate O-methyltransferase</fullName>
    </alternativeName>
    <alternativeName>
        <fullName evidence="15">Sugar phosphate phosphatase ARMT1</fullName>
    </alternativeName>
</protein>
<feature type="compositionally biased region" description="Basic and acidic residues" evidence="19">
    <location>
        <begin position="159"/>
        <end position="187"/>
    </location>
</feature>
<keyword evidence="23" id="KW-1185">Reference proteome</keyword>
<feature type="domain" description="Origin recognition complex subunit 5 C-terminal" evidence="21">
    <location>
        <begin position="1044"/>
        <end position="1158"/>
    </location>
</feature>
<keyword evidence="12" id="KW-0378">Hydrolase</keyword>
<feature type="compositionally biased region" description="Polar residues" evidence="19">
    <location>
        <begin position="188"/>
        <end position="219"/>
    </location>
</feature>
<dbReference type="Pfam" id="PF14630">
    <property type="entry name" value="ORC5_C"/>
    <property type="match status" value="1"/>
</dbReference>
<comment type="caution">
    <text evidence="22">The sequence shown here is derived from an EMBL/GenBank/DDBJ whole genome shotgun (WGS) entry which is preliminary data.</text>
</comment>
<dbReference type="Proteomes" id="UP000821866">
    <property type="component" value="Chromosome 1"/>
</dbReference>
<evidence type="ECO:0000259" key="21">
    <source>
        <dbReference type="Pfam" id="PF14630"/>
    </source>
</evidence>
<feature type="compositionally biased region" description="Basic and acidic residues" evidence="19">
    <location>
        <begin position="384"/>
        <end position="402"/>
    </location>
</feature>
<keyword evidence="11" id="KW-0479">Metal-binding</keyword>
<dbReference type="GO" id="GO:0016791">
    <property type="term" value="F:phosphatase activity"/>
    <property type="evidence" value="ECO:0007669"/>
    <property type="project" value="TreeGrafter"/>
</dbReference>
<evidence type="ECO:0000256" key="1">
    <source>
        <dbReference type="ARBA" id="ARBA00000807"/>
    </source>
</evidence>
<comment type="catalytic activity">
    <reaction evidence="2">
        <text>beta-D-fructose 1-phosphate + H2O = D-fructose + phosphate</text>
        <dbReference type="Rhea" id="RHEA:35603"/>
        <dbReference type="ChEBI" id="CHEBI:15377"/>
        <dbReference type="ChEBI" id="CHEBI:37721"/>
        <dbReference type="ChEBI" id="CHEBI:43474"/>
        <dbReference type="ChEBI" id="CHEBI:138881"/>
    </reaction>
</comment>
<evidence type="ECO:0000256" key="5">
    <source>
        <dbReference type="ARBA" id="ARBA00009519"/>
    </source>
</evidence>
<evidence type="ECO:0000256" key="12">
    <source>
        <dbReference type="ARBA" id="ARBA00022801"/>
    </source>
</evidence>
<keyword evidence="7" id="KW-0533">Nickel</keyword>
<evidence type="ECO:0000256" key="15">
    <source>
        <dbReference type="ARBA" id="ARBA00030842"/>
    </source>
</evidence>
<comment type="function">
    <text evidence="17">Metal-dependent phosphatase that shows phosphatase activity against several substrates, including fructose-1-phosphate and fructose-6-phosphate. Its preference for fructose-1-phosphate, a strong glycating agent that causes DNA damage rather than a canonical yeast metabolite, suggests a damage-control function in hexose phosphate metabolism. Has also been shown to have O-methyltransferase activity that methylates glutamate residues of target proteins to form gamma-glutamyl methyl ester residues. Possibly methylates PCNA, suggesting it is involved in the DNA damage response.</text>
</comment>
<evidence type="ECO:0000256" key="9">
    <source>
        <dbReference type="ARBA" id="ARBA00022679"/>
    </source>
</evidence>
<dbReference type="VEuPathDB" id="VectorBase:LOC119159709"/>
<feature type="compositionally biased region" description="Basic and acidic residues" evidence="19">
    <location>
        <begin position="234"/>
        <end position="243"/>
    </location>
</feature>
<dbReference type="InterPro" id="IPR036075">
    <property type="entry name" value="ARMT-1-like_metal-bd_sf"/>
</dbReference>
<evidence type="ECO:0000256" key="14">
    <source>
        <dbReference type="ARBA" id="ARBA00030066"/>
    </source>
</evidence>
<evidence type="ECO:0000256" key="7">
    <source>
        <dbReference type="ARBA" id="ARBA00022596"/>
    </source>
</evidence>
<dbReference type="GO" id="GO:0032259">
    <property type="term" value="P:methylation"/>
    <property type="evidence" value="ECO:0007669"/>
    <property type="project" value="UniProtKB-KW"/>
</dbReference>
<evidence type="ECO:0000256" key="11">
    <source>
        <dbReference type="ARBA" id="ARBA00022723"/>
    </source>
</evidence>
<comment type="cofactor">
    <cofactor evidence="4">
        <name>Ni(2+)</name>
        <dbReference type="ChEBI" id="CHEBI:49786"/>
    </cofactor>
</comment>
<evidence type="ECO:0000256" key="16">
    <source>
        <dbReference type="ARBA" id="ARBA00032801"/>
    </source>
</evidence>
<organism evidence="22 23">
    <name type="scientific">Rhipicephalus microplus</name>
    <name type="common">Cattle tick</name>
    <name type="synonym">Boophilus microplus</name>
    <dbReference type="NCBI Taxonomy" id="6941"/>
    <lineage>
        <taxon>Eukaryota</taxon>
        <taxon>Metazoa</taxon>
        <taxon>Ecdysozoa</taxon>
        <taxon>Arthropoda</taxon>
        <taxon>Chelicerata</taxon>
        <taxon>Arachnida</taxon>
        <taxon>Acari</taxon>
        <taxon>Parasitiformes</taxon>
        <taxon>Ixodida</taxon>
        <taxon>Ixodoidea</taxon>
        <taxon>Ixodidae</taxon>
        <taxon>Rhipicephalinae</taxon>
        <taxon>Rhipicephalus</taxon>
        <taxon>Boophilus</taxon>
    </lineage>
</organism>
<name>A0A9J6EWG7_RHIMP</name>
<keyword evidence="13" id="KW-0464">Manganese</keyword>
<evidence type="ECO:0000256" key="18">
    <source>
        <dbReference type="ARBA" id="ARBA00048809"/>
    </source>
</evidence>
<evidence type="ECO:0000259" key="20">
    <source>
        <dbReference type="Pfam" id="PF01937"/>
    </source>
</evidence>
<feature type="region of interest" description="Disordered" evidence="19">
    <location>
        <begin position="1"/>
        <end position="406"/>
    </location>
</feature>
<evidence type="ECO:0000256" key="13">
    <source>
        <dbReference type="ARBA" id="ARBA00023211"/>
    </source>
</evidence>
<dbReference type="InterPro" id="IPR047088">
    <property type="entry name" value="ORC5_C"/>
</dbReference>
<dbReference type="GO" id="GO:0006974">
    <property type="term" value="P:DNA damage response"/>
    <property type="evidence" value="ECO:0007669"/>
    <property type="project" value="TreeGrafter"/>
</dbReference>
<keyword evidence="9" id="KW-0808">Transferase</keyword>
<evidence type="ECO:0000256" key="6">
    <source>
        <dbReference type="ARBA" id="ARBA00017414"/>
    </source>
</evidence>
<dbReference type="Gene3D" id="3.40.50.10880">
    <property type="entry name" value="Uncharacterised protein PF01937, DUF89, domain 3"/>
    <property type="match status" value="1"/>
</dbReference>
<sequence>MATPTPKSRQSKTSDRSQESHGSSALSHRHDKTASEGSKSSKEPAVETAIQRHSKTVSENSKSLQSAVVDIASSSKQTQLTTATESRQVVSKSSAGGISENSAPEHPVEKPEPAPREGKESSKSSHGTAVDMESSSKRSQPAPIDTAAAESKLLGSKSPADRISEKSARQQPEEKPEPAPREKHRQDQTPPKSSNAAERNTKENQAASQSATPMTSGRSGSEKETPTAAPRSQSRRDSPEKRPSSALIEGAADTDLQPLWAQSEGEVVPAWHSFSAGKSPPRDLMSRERRSDTDKGPFSTTPSELSLGPENEGFAEDDKAVSSKPRASASSTTARRPDALESSAGEPPTQLPAEPTTEPPLQPTAGASAEPTTESPVGPPTEPSGKEECEEAQGKEPQDEQPVRIPWWKRSMATSKQRSADAQIKKETVAPLLRPLSAKYKDSFAYETVRDRLPVILTKVIDTVFRDRMEIERVLGPEAREETKQIVGRLARLRNEMVTNKPMTPVEDDFEDAEIWNNVLKEYTSKNGREPHWYEAPWLYIETYFYRRIFEAFRLTAKLRDYDPFSKLKQDALYGSFNAVRALCDILRWNTPRDATLETLQQTTYRLVELSLWGNRCDLSLSSGTDTSTQAGSLQLTERLRPYIICSHTDRLMHYLCRLRERNFDGEVVHLHCVLDNSGYELATDLVLLDFLHETQYVNRVTIHVKAIPWFVSDVTWRDLFWTLREMEDSDHTATQALSQRCQHRIMQGVWYVMDDIFWTQSFDYAEMATRRPDLYNLLQSADLLLFKGDLNYRKLVGDLNWNPTVPFKQALRGFEPTFVCALRTLKADTVVGIDPVILDKVAQRSSNWMVTGEYAVIQCAGEEHVKGPSLASTPESPLGGPCQCIFVYGHASTGKTRTVQSIMKTLNVVDEAERLRGQGLLGALARLRELSGRPLCCILLSRVPWEKFREAGDSSPYRVHFPQYTASELSQLLGGDTLLPTVLGGTTLSLRELQHAAVGIGNTPGGECGASWRKEVASRLRQRLQSVYLRESSGSQQPVRIELPFHARFLLLAAYLASYNPPGTDRKFFVKANQLSQHLLGPKQFPLNRLVAIFHAIVDEHVAPSAVTLAQVESLVSLRLLARVSREEQLSTPRYKCLVDLDFIRAVARTVAFDVVGHLNDFAS</sequence>
<dbReference type="EMBL" id="JABSTU010000001">
    <property type="protein sequence ID" value="KAH8038706.1"/>
    <property type="molecule type" value="Genomic_DNA"/>
</dbReference>
<comment type="similarity">
    <text evidence="5">Belongs to the damage-control phosphatase family. Sugar phosphate phosphatase III subfamily.</text>
</comment>
<feature type="compositionally biased region" description="Basic and acidic residues" evidence="19">
    <location>
        <begin position="106"/>
        <end position="123"/>
    </location>
</feature>
<dbReference type="VEuPathDB" id="VectorBase:LOC119159712"/>
<feature type="compositionally biased region" description="Basic and acidic residues" evidence="19">
    <location>
        <begin position="280"/>
        <end position="295"/>
    </location>
</feature>
<evidence type="ECO:0000256" key="10">
    <source>
        <dbReference type="ARBA" id="ARBA00022691"/>
    </source>
</evidence>
<feature type="domain" description="Damage-control phosphatase ARMT1-like metal-binding" evidence="20">
    <location>
        <begin position="448"/>
        <end position="834"/>
    </location>
</feature>
<accession>A0A9J6EWG7</accession>
<dbReference type="GO" id="GO:0046872">
    <property type="term" value="F:metal ion binding"/>
    <property type="evidence" value="ECO:0007669"/>
    <property type="project" value="UniProtKB-KW"/>
</dbReference>
<reference evidence="22" key="2">
    <citation type="submission" date="2021-09" db="EMBL/GenBank/DDBJ databases">
        <authorList>
            <person name="Jia N."/>
            <person name="Wang J."/>
            <person name="Shi W."/>
            <person name="Du L."/>
            <person name="Sun Y."/>
            <person name="Zhan W."/>
            <person name="Jiang J."/>
            <person name="Wang Q."/>
            <person name="Zhang B."/>
            <person name="Ji P."/>
            <person name="Sakyi L.B."/>
            <person name="Cui X."/>
            <person name="Yuan T."/>
            <person name="Jiang B."/>
            <person name="Yang W."/>
            <person name="Lam T.T.-Y."/>
            <person name="Chang Q."/>
            <person name="Ding S."/>
            <person name="Wang X."/>
            <person name="Zhu J."/>
            <person name="Ruan X."/>
            <person name="Zhao L."/>
            <person name="Wei J."/>
            <person name="Que T."/>
            <person name="Du C."/>
            <person name="Cheng J."/>
            <person name="Dai P."/>
            <person name="Han X."/>
            <person name="Huang E."/>
            <person name="Gao Y."/>
            <person name="Liu J."/>
            <person name="Shao H."/>
            <person name="Ye R."/>
            <person name="Li L."/>
            <person name="Wei W."/>
            <person name="Wang X."/>
            <person name="Wang C."/>
            <person name="Huo Q."/>
            <person name="Li W."/>
            <person name="Guo W."/>
            <person name="Chen H."/>
            <person name="Chen S."/>
            <person name="Zhou L."/>
            <person name="Zhou L."/>
            <person name="Ni X."/>
            <person name="Tian J."/>
            <person name="Zhou Y."/>
            <person name="Sheng Y."/>
            <person name="Liu T."/>
            <person name="Pan Y."/>
            <person name="Xia L."/>
            <person name="Li J."/>
            <person name="Zhao F."/>
            <person name="Cao W."/>
        </authorList>
    </citation>
    <scope>NUCLEOTIDE SEQUENCE</scope>
    <source>
        <strain evidence="22">Rmic-2018</strain>
        <tissue evidence="22">Larvae</tissue>
    </source>
</reference>
<evidence type="ECO:0000256" key="3">
    <source>
        <dbReference type="ARBA" id="ARBA00001936"/>
    </source>
</evidence>
<dbReference type="FunFam" id="3.40.50.10880:FF:000002">
    <property type="entry name" value="Acidic residue methyltransferase 1"/>
    <property type="match status" value="1"/>
</dbReference>
<dbReference type="SUPFAM" id="SSF111321">
    <property type="entry name" value="AF1104-like"/>
    <property type="match status" value="1"/>
</dbReference>
<dbReference type="InterPro" id="IPR002791">
    <property type="entry name" value="ARMT1-like_metal-bd"/>
</dbReference>
<dbReference type="Pfam" id="PF01937">
    <property type="entry name" value="ARMT1-like_dom"/>
    <property type="match status" value="1"/>
</dbReference>
<comment type="cofactor">
    <cofactor evidence="3">
        <name>Mn(2+)</name>
        <dbReference type="ChEBI" id="CHEBI:29035"/>
    </cofactor>
</comment>
<feature type="compositionally biased region" description="Polar residues" evidence="19">
    <location>
        <begin position="57"/>
        <end position="102"/>
    </location>
</feature>
<comment type="catalytic activity">
    <reaction evidence="1">
        <text>L-glutamyl-[protein] + S-adenosyl-L-methionine = [protein]-L-glutamate 5-O-methyl ester + S-adenosyl-L-homocysteine</text>
        <dbReference type="Rhea" id="RHEA:24452"/>
        <dbReference type="Rhea" id="RHEA-COMP:10208"/>
        <dbReference type="Rhea" id="RHEA-COMP:10311"/>
        <dbReference type="ChEBI" id="CHEBI:29973"/>
        <dbReference type="ChEBI" id="CHEBI:57856"/>
        <dbReference type="ChEBI" id="CHEBI:59789"/>
        <dbReference type="ChEBI" id="CHEBI:82795"/>
    </reaction>
</comment>
<reference evidence="22" key="1">
    <citation type="journal article" date="2020" name="Cell">
        <title>Large-Scale Comparative Analyses of Tick Genomes Elucidate Their Genetic Diversity and Vector Capacities.</title>
        <authorList>
            <consortium name="Tick Genome and Microbiome Consortium (TIGMIC)"/>
            <person name="Jia N."/>
            <person name="Wang J."/>
            <person name="Shi W."/>
            <person name="Du L."/>
            <person name="Sun Y."/>
            <person name="Zhan W."/>
            <person name="Jiang J.F."/>
            <person name="Wang Q."/>
            <person name="Zhang B."/>
            <person name="Ji P."/>
            <person name="Bell-Sakyi L."/>
            <person name="Cui X.M."/>
            <person name="Yuan T.T."/>
            <person name="Jiang B.G."/>
            <person name="Yang W.F."/>
            <person name="Lam T.T."/>
            <person name="Chang Q.C."/>
            <person name="Ding S.J."/>
            <person name="Wang X.J."/>
            <person name="Zhu J.G."/>
            <person name="Ruan X.D."/>
            <person name="Zhao L."/>
            <person name="Wei J.T."/>
            <person name="Ye R.Z."/>
            <person name="Que T.C."/>
            <person name="Du C.H."/>
            <person name="Zhou Y.H."/>
            <person name="Cheng J.X."/>
            <person name="Dai P.F."/>
            <person name="Guo W.B."/>
            <person name="Han X.H."/>
            <person name="Huang E.J."/>
            <person name="Li L.F."/>
            <person name="Wei W."/>
            <person name="Gao Y.C."/>
            <person name="Liu J.Z."/>
            <person name="Shao H.Z."/>
            <person name="Wang X."/>
            <person name="Wang C.C."/>
            <person name="Yang T.C."/>
            <person name="Huo Q.B."/>
            <person name="Li W."/>
            <person name="Chen H.Y."/>
            <person name="Chen S.E."/>
            <person name="Zhou L.G."/>
            <person name="Ni X.B."/>
            <person name="Tian J.H."/>
            <person name="Sheng Y."/>
            <person name="Liu T."/>
            <person name="Pan Y.S."/>
            <person name="Xia L.Y."/>
            <person name="Li J."/>
            <person name="Zhao F."/>
            <person name="Cao W.C."/>
        </authorList>
    </citation>
    <scope>NUCLEOTIDE SEQUENCE</scope>
    <source>
        <strain evidence="22">Rmic-2018</strain>
    </source>
</reference>
<evidence type="ECO:0000256" key="4">
    <source>
        <dbReference type="ARBA" id="ARBA00001967"/>
    </source>
</evidence>
<keyword evidence="8" id="KW-0489">Methyltransferase</keyword>
<dbReference type="PANTHER" id="PTHR12260:SF6">
    <property type="entry name" value="DAMAGE-CONTROL PHOSPHATASE ARMT1"/>
    <property type="match status" value="1"/>
</dbReference>
<evidence type="ECO:0000256" key="2">
    <source>
        <dbReference type="ARBA" id="ARBA00001326"/>
    </source>
</evidence>
<evidence type="ECO:0000313" key="22">
    <source>
        <dbReference type="EMBL" id="KAH8038706.1"/>
    </source>
</evidence>
<comment type="catalytic activity">
    <reaction evidence="18">
        <text>beta-D-fructose 6-phosphate = dihydroxyacetone + D-glyceraldehyde 3-phosphate</text>
        <dbReference type="Rhea" id="RHEA:28002"/>
        <dbReference type="ChEBI" id="CHEBI:16016"/>
        <dbReference type="ChEBI" id="CHEBI:57634"/>
        <dbReference type="ChEBI" id="CHEBI:59776"/>
    </reaction>
</comment>
<evidence type="ECO:0000256" key="8">
    <source>
        <dbReference type="ARBA" id="ARBA00022603"/>
    </source>
</evidence>
<dbReference type="PANTHER" id="PTHR12260">
    <property type="entry name" value="DAMAGE-CONTROL PHOSPHATASE ARMT1"/>
    <property type="match status" value="1"/>
</dbReference>
<dbReference type="GO" id="GO:0005634">
    <property type="term" value="C:nucleus"/>
    <property type="evidence" value="ECO:0007669"/>
    <property type="project" value="TreeGrafter"/>
</dbReference>
<evidence type="ECO:0000256" key="19">
    <source>
        <dbReference type="SAM" id="MobiDB-lite"/>
    </source>
</evidence>